<accession>A0AAX3EIS6</accession>
<name>A0AAX3EIS6_PAEUR</name>
<sequence>MTTDTNLTRTDLERWILDFADQIIQQHLTLSDLDVLSRQVDDTGLELTK</sequence>
<keyword evidence="2" id="KW-1185">Reference proteome</keyword>
<reference evidence="1" key="1">
    <citation type="submission" date="2022-07" db="EMBL/GenBank/DDBJ databases">
        <authorList>
            <person name="Wu T."/>
        </authorList>
    </citation>
    <scope>NUCLEOTIDE SEQUENCE</scope>
    <source>
        <strain evidence="1">SD-1</strain>
    </source>
</reference>
<protein>
    <submittedName>
        <fullName evidence="1">Uncharacterized protein</fullName>
    </submittedName>
</protein>
<dbReference type="RefSeq" id="WP_168529549.1">
    <property type="nucleotide sequence ID" value="NZ_CP043010.1"/>
</dbReference>
<evidence type="ECO:0000313" key="1">
    <source>
        <dbReference type="EMBL" id="UYV97528.1"/>
    </source>
</evidence>
<evidence type="ECO:0000313" key="2">
    <source>
        <dbReference type="Proteomes" id="UP001163293"/>
    </source>
</evidence>
<dbReference type="EMBL" id="CP101185">
    <property type="protein sequence ID" value="UYV97528.1"/>
    <property type="molecule type" value="Genomic_DNA"/>
</dbReference>
<dbReference type="Proteomes" id="UP001163293">
    <property type="component" value="Chromosome"/>
</dbReference>
<gene>
    <name evidence="1" type="ORF">NL394_21290</name>
</gene>
<proteinExistence type="predicted"/>
<organism evidence="1 2">
    <name type="scientific">Paenarthrobacter ureafaciens</name>
    <dbReference type="NCBI Taxonomy" id="37931"/>
    <lineage>
        <taxon>Bacteria</taxon>
        <taxon>Bacillati</taxon>
        <taxon>Actinomycetota</taxon>
        <taxon>Actinomycetes</taxon>
        <taxon>Micrococcales</taxon>
        <taxon>Micrococcaceae</taxon>
        <taxon>Paenarthrobacter</taxon>
    </lineage>
</organism>
<dbReference type="AlphaFoldDB" id="A0AAX3EIS6"/>